<dbReference type="RefSeq" id="WP_345526690.1">
    <property type="nucleotide sequence ID" value="NZ_BAABKN010000014.1"/>
</dbReference>
<name>A0ABP8YQ80_9ACTN</name>
<gene>
    <name evidence="1" type="ORF">GCM10023350_20690</name>
</gene>
<dbReference type="Proteomes" id="UP001499882">
    <property type="component" value="Unassembled WGS sequence"/>
</dbReference>
<accession>A0ABP8YQ80</accession>
<evidence type="ECO:0000313" key="1">
    <source>
        <dbReference type="EMBL" id="GAA4736685.1"/>
    </source>
</evidence>
<comment type="caution">
    <text evidence="1">The sequence shown here is derived from an EMBL/GenBank/DDBJ whole genome shotgun (WGS) entry which is preliminary data.</text>
</comment>
<proteinExistence type="predicted"/>
<dbReference type="InterPro" id="IPR034660">
    <property type="entry name" value="DinB/YfiT-like"/>
</dbReference>
<organism evidence="1 2">
    <name type="scientific">Nocardioides endophyticus</name>
    <dbReference type="NCBI Taxonomy" id="1353775"/>
    <lineage>
        <taxon>Bacteria</taxon>
        <taxon>Bacillati</taxon>
        <taxon>Actinomycetota</taxon>
        <taxon>Actinomycetes</taxon>
        <taxon>Propionibacteriales</taxon>
        <taxon>Nocardioidaceae</taxon>
        <taxon>Nocardioides</taxon>
    </lineage>
</organism>
<sequence>MIDGQRMDRDDFEPDKHGAAGAPRWTAYLDWVRADLAAAVLALPADEQRTGSVPSGWTPIELLSHALHMEQRWFVWGFLGEVVDEPWGDWTVDEPWHQEEGRWAVAADDVPAEYARHAGQLDVALEVRK</sequence>
<dbReference type="Gene3D" id="1.20.120.450">
    <property type="entry name" value="dinb family like domain"/>
    <property type="match status" value="1"/>
</dbReference>
<dbReference type="InterPro" id="IPR007061">
    <property type="entry name" value="MST-like"/>
</dbReference>
<protein>
    <recommendedName>
        <fullName evidence="3">DUF664 domain-containing protein</fullName>
    </recommendedName>
</protein>
<dbReference type="EMBL" id="BAABKN010000014">
    <property type="protein sequence ID" value="GAA4736685.1"/>
    <property type="molecule type" value="Genomic_DNA"/>
</dbReference>
<evidence type="ECO:0008006" key="3">
    <source>
        <dbReference type="Google" id="ProtNLM"/>
    </source>
</evidence>
<dbReference type="SUPFAM" id="SSF109854">
    <property type="entry name" value="DinB/YfiT-like putative metalloenzymes"/>
    <property type="match status" value="1"/>
</dbReference>
<keyword evidence="2" id="KW-1185">Reference proteome</keyword>
<evidence type="ECO:0000313" key="2">
    <source>
        <dbReference type="Proteomes" id="UP001499882"/>
    </source>
</evidence>
<dbReference type="Pfam" id="PF04978">
    <property type="entry name" value="MST"/>
    <property type="match status" value="1"/>
</dbReference>
<reference evidence="2" key="1">
    <citation type="journal article" date="2019" name="Int. J. Syst. Evol. Microbiol.">
        <title>The Global Catalogue of Microorganisms (GCM) 10K type strain sequencing project: providing services to taxonomists for standard genome sequencing and annotation.</title>
        <authorList>
            <consortium name="The Broad Institute Genomics Platform"/>
            <consortium name="The Broad Institute Genome Sequencing Center for Infectious Disease"/>
            <person name="Wu L."/>
            <person name="Ma J."/>
        </authorList>
    </citation>
    <scope>NUCLEOTIDE SEQUENCE [LARGE SCALE GENOMIC DNA]</scope>
    <source>
        <strain evidence="2">JCM 18532</strain>
    </source>
</reference>